<feature type="compositionally biased region" description="Basic residues" evidence="1">
    <location>
        <begin position="381"/>
        <end position="393"/>
    </location>
</feature>
<dbReference type="SUPFAM" id="SSF50249">
    <property type="entry name" value="Nucleic acid-binding proteins"/>
    <property type="match status" value="3"/>
</dbReference>
<feature type="compositionally biased region" description="Basic and acidic residues" evidence="1">
    <location>
        <begin position="362"/>
        <end position="374"/>
    </location>
</feature>
<feature type="domain" description="S1 motif" evidence="2">
    <location>
        <begin position="72"/>
        <end position="150"/>
    </location>
</feature>
<evidence type="ECO:0000259" key="2">
    <source>
        <dbReference type="PROSITE" id="PS50126"/>
    </source>
</evidence>
<comment type="caution">
    <text evidence="3">The sequence shown here is derived from an EMBL/GenBank/DDBJ whole genome shotgun (WGS) entry which is preliminary data.</text>
</comment>
<dbReference type="InterPro" id="IPR052757">
    <property type="entry name" value="Ribosomal_protein_S1"/>
</dbReference>
<name>K2BUM5_9BACT</name>
<dbReference type="InterPro" id="IPR012340">
    <property type="entry name" value="NA-bd_OB-fold"/>
</dbReference>
<protein>
    <submittedName>
        <fullName evidence="3">RNA binding S1 protein</fullName>
    </submittedName>
</protein>
<dbReference type="CDD" id="cd04465">
    <property type="entry name" value="S1_RPS1_repeat_ec2_hs2"/>
    <property type="match status" value="1"/>
</dbReference>
<proteinExistence type="predicted"/>
<feature type="domain" description="S1 motif" evidence="2">
    <location>
        <begin position="250"/>
        <end position="319"/>
    </location>
</feature>
<feature type="region of interest" description="Disordered" evidence="1">
    <location>
        <begin position="362"/>
        <end position="393"/>
    </location>
</feature>
<reference evidence="3" key="1">
    <citation type="journal article" date="2012" name="Science">
        <title>Fermentation, hydrogen, and sulfur metabolism in multiple uncultivated bacterial phyla.</title>
        <authorList>
            <person name="Wrighton K.C."/>
            <person name="Thomas B.C."/>
            <person name="Sharon I."/>
            <person name="Miller C.S."/>
            <person name="Castelle C.J."/>
            <person name="VerBerkmoes N.C."/>
            <person name="Wilkins M.J."/>
            <person name="Hettich R.L."/>
            <person name="Lipton M.S."/>
            <person name="Williams K.H."/>
            <person name="Long P.E."/>
            <person name="Banfield J.F."/>
        </authorList>
    </citation>
    <scope>NUCLEOTIDE SEQUENCE [LARGE SCALE GENOMIC DNA]</scope>
</reference>
<dbReference type="PROSITE" id="PS50126">
    <property type="entry name" value="S1"/>
    <property type="match status" value="3"/>
</dbReference>
<dbReference type="PANTHER" id="PTHR47559">
    <property type="entry name" value="OS03G0844900 PROTEIN"/>
    <property type="match status" value="1"/>
</dbReference>
<organism evidence="3">
    <name type="scientific">uncultured bacterium</name>
    <name type="common">gcode 4</name>
    <dbReference type="NCBI Taxonomy" id="1234023"/>
    <lineage>
        <taxon>Bacteria</taxon>
        <taxon>environmental samples</taxon>
    </lineage>
</organism>
<dbReference type="Pfam" id="PF00575">
    <property type="entry name" value="S1"/>
    <property type="match status" value="3"/>
</dbReference>
<feature type="domain" description="S1 motif" evidence="2">
    <location>
        <begin position="167"/>
        <end position="233"/>
    </location>
</feature>
<dbReference type="PANTHER" id="PTHR47559:SF1">
    <property type="entry name" value="OS03G0844900 PROTEIN"/>
    <property type="match status" value="1"/>
</dbReference>
<dbReference type="InterPro" id="IPR003029">
    <property type="entry name" value="S1_domain"/>
</dbReference>
<dbReference type="SMART" id="SM00316">
    <property type="entry name" value="S1"/>
    <property type="match status" value="3"/>
</dbReference>
<dbReference type="EMBL" id="AMFJ01021658">
    <property type="protein sequence ID" value="EKD65964.1"/>
    <property type="molecule type" value="Genomic_DNA"/>
</dbReference>
<sequence>MILVDLNWQFTWIIAWADMTSSTDDTSKIRVGDVVESMVSGDDADSGLIILSLKKASQIKLIARLHSNFDTKEIITVIPNEANKWGLLIDLDGIKWFIPVSQLTPMHYPRVEWANAERILEHLNKLVGKPFKVRVINVDDDGKKIIFSEKAAIEEERGVALKWLKIGDVVEWVVSGILTYWLFITFNGLEWLVHVSEIDWGHVSKPERFAKVWDKIKVQIIWIETDKISLSIKRLRSNPWDELAKKYKIWDIIEAPVTRVSNFWIFLALDGGISWLIHLSEISSSMVKNIEDHVKVWGTVKAKIITFDSNEKRIGLSIKALEEWYEAPKEEKVTAEKPAKKAPAKKVEVKVEKTEIKEEKKVEKVTKEKIEKAPAKPAKAPTKKAPAKKKEVK</sequence>
<evidence type="ECO:0000256" key="1">
    <source>
        <dbReference type="SAM" id="MobiDB-lite"/>
    </source>
</evidence>
<dbReference type="GO" id="GO:0003676">
    <property type="term" value="F:nucleic acid binding"/>
    <property type="evidence" value="ECO:0007669"/>
    <property type="project" value="InterPro"/>
</dbReference>
<evidence type="ECO:0000313" key="3">
    <source>
        <dbReference type="EMBL" id="EKD65964.1"/>
    </source>
</evidence>
<dbReference type="Gene3D" id="2.40.50.140">
    <property type="entry name" value="Nucleic acid-binding proteins"/>
    <property type="match status" value="3"/>
</dbReference>
<accession>K2BUM5</accession>
<gene>
    <name evidence="3" type="ORF">ACD_49C00072G0001</name>
</gene>
<dbReference type="AlphaFoldDB" id="K2BUM5"/>